<dbReference type="NCBIfam" id="TIGR00585">
    <property type="entry name" value="mutl"/>
    <property type="match status" value="1"/>
</dbReference>
<accession>A0AAJ0CKM5</accession>
<comment type="similarity">
    <text evidence="1">Belongs to the DNA mismatch repair MutL/HexB family.</text>
</comment>
<evidence type="ECO:0000259" key="4">
    <source>
        <dbReference type="SMART" id="SM01340"/>
    </source>
</evidence>
<dbReference type="GO" id="GO:0030983">
    <property type="term" value="F:mismatched DNA binding"/>
    <property type="evidence" value="ECO:0007669"/>
    <property type="project" value="InterPro"/>
</dbReference>
<dbReference type="PROSITE" id="PS00058">
    <property type="entry name" value="DNA_MISMATCH_REPAIR_1"/>
    <property type="match status" value="1"/>
</dbReference>
<dbReference type="GO" id="GO:0006298">
    <property type="term" value="P:mismatch repair"/>
    <property type="evidence" value="ECO:0007669"/>
    <property type="project" value="InterPro"/>
</dbReference>
<evidence type="ECO:0000313" key="6">
    <source>
        <dbReference type="Proteomes" id="UP001251528"/>
    </source>
</evidence>
<dbReference type="SMART" id="SM01340">
    <property type="entry name" value="DNA_mis_repair"/>
    <property type="match status" value="1"/>
</dbReference>
<organism evidence="5 6">
    <name type="scientific">Conoideocrella luteorostrata</name>
    <dbReference type="NCBI Taxonomy" id="1105319"/>
    <lineage>
        <taxon>Eukaryota</taxon>
        <taxon>Fungi</taxon>
        <taxon>Dikarya</taxon>
        <taxon>Ascomycota</taxon>
        <taxon>Pezizomycotina</taxon>
        <taxon>Sordariomycetes</taxon>
        <taxon>Hypocreomycetidae</taxon>
        <taxon>Hypocreales</taxon>
        <taxon>Clavicipitaceae</taxon>
        <taxon>Conoideocrella</taxon>
    </lineage>
</organism>
<dbReference type="InterPro" id="IPR036890">
    <property type="entry name" value="HATPase_C_sf"/>
</dbReference>
<feature type="region of interest" description="Disordered" evidence="3">
    <location>
        <begin position="573"/>
        <end position="655"/>
    </location>
</feature>
<dbReference type="GO" id="GO:0016887">
    <property type="term" value="F:ATP hydrolysis activity"/>
    <property type="evidence" value="ECO:0007669"/>
    <property type="project" value="InterPro"/>
</dbReference>
<dbReference type="PANTHER" id="PTHR10073:SF41">
    <property type="entry name" value="MISMATCH REPAIR PROTEIN, PUTATIVE (AFU_ORTHOLOGUE AFUA_8G05820)-RELATED"/>
    <property type="match status" value="1"/>
</dbReference>
<dbReference type="InterPro" id="IPR014721">
    <property type="entry name" value="Ribsml_uS5_D2-typ_fold_subgr"/>
</dbReference>
<dbReference type="InterPro" id="IPR038973">
    <property type="entry name" value="MutL/Mlh/Pms-like"/>
</dbReference>
<name>A0AAJ0CKM5_9HYPO</name>
<dbReference type="GO" id="GO:0032389">
    <property type="term" value="C:MutLalpha complex"/>
    <property type="evidence" value="ECO:0007669"/>
    <property type="project" value="TreeGrafter"/>
</dbReference>
<dbReference type="PANTHER" id="PTHR10073">
    <property type="entry name" value="DNA MISMATCH REPAIR PROTEIN MLH, PMS, MUTL"/>
    <property type="match status" value="1"/>
</dbReference>
<sequence>MSIHPLPALKELIDNAIDAEANAIEITISSNTIDKISVKDNGTGIDMDDFNSLGRRAHTSKLREFSEMATVGSRTLGFRGEALACINAVARVVITTKKAGDPIAWRIELVSGVGGVKARRPVSATAGTMVAATNLFENMPPRKQFSLKEKKKIVPRLQSLLTAYALARPHIKMMLKIIGENKPVWSYSPIDLRSGREAILQLLGANLLNMCVEINENITIEGDSDGKEQPSQLDHYIISGFLSKPGCNMSDNKPAGIFLSVDKRPMSNTWYVAKKFASILKRQVVQETYEARNVFLQLDIQCPPTRYDPNIAAQKDQVLLVDEKLLFDKFEILCKEILNKHKQLHSPISTVVNPAVLKNEADSPKQIDRTLRDQASQKIETITADEASSVTNGNGASVEQHHVVSCEDSGAQRQSETGQPKIKAAMRVSFKVNMSKEYNNELEEECNEGTIVVEIPRQATPIRSSDVRRKGIHQYFQSVSKGDFEIACDNTATEENAVEAVKERRLADSSHANRPPLQPLTASALNRIRDEAESDQEPQGSFSTVLQANSYANNADREVETSSPQPVSSVIRLLGTDMPRRVSHPSPVTSRDGRAKEDDSRNEVLDWTSSMVLTPPPSDPRLRQVHTNPPTGAPVHLDDTSPTRADTANRSRRNSVRRNILANKTPQEQPGLIECNQSFKRPLIMPRLFEDRVRATQRGQERRGIAHDANALSPAFAT</sequence>
<evidence type="ECO:0000256" key="1">
    <source>
        <dbReference type="ARBA" id="ARBA00006082"/>
    </source>
</evidence>
<gene>
    <name evidence="5" type="ORF">QQS21_008920</name>
</gene>
<evidence type="ECO:0000313" key="5">
    <source>
        <dbReference type="EMBL" id="KAK2593389.1"/>
    </source>
</evidence>
<evidence type="ECO:0000256" key="2">
    <source>
        <dbReference type="ARBA" id="ARBA00022763"/>
    </source>
</evidence>
<dbReference type="AlphaFoldDB" id="A0AAJ0CKM5"/>
<keyword evidence="2" id="KW-0227">DNA damage</keyword>
<dbReference type="SUPFAM" id="SSF54211">
    <property type="entry name" value="Ribosomal protein S5 domain 2-like"/>
    <property type="match status" value="1"/>
</dbReference>
<proteinExistence type="inferred from homology"/>
<keyword evidence="6" id="KW-1185">Reference proteome</keyword>
<protein>
    <recommendedName>
        <fullName evidence="4">DNA mismatch repair protein S5 domain-containing protein</fullName>
    </recommendedName>
</protein>
<dbReference type="GO" id="GO:0140664">
    <property type="term" value="F:ATP-dependent DNA damage sensor activity"/>
    <property type="evidence" value="ECO:0007669"/>
    <property type="project" value="InterPro"/>
</dbReference>
<feature type="region of interest" description="Disordered" evidence="3">
    <location>
        <begin position="502"/>
        <end position="521"/>
    </location>
</feature>
<dbReference type="GO" id="GO:0061982">
    <property type="term" value="P:meiosis I cell cycle process"/>
    <property type="evidence" value="ECO:0007669"/>
    <property type="project" value="UniProtKB-ARBA"/>
</dbReference>
<feature type="compositionally biased region" description="Basic and acidic residues" evidence="3">
    <location>
        <begin position="591"/>
        <end position="604"/>
    </location>
</feature>
<dbReference type="InterPro" id="IPR013507">
    <property type="entry name" value="DNA_mismatch_S5_2-like"/>
</dbReference>
<dbReference type="EMBL" id="JASWJB010000214">
    <property type="protein sequence ID" value="KAK2593389.1"/>
    <property type="molecule type" value="Genomic_DNA"/>
</dbReference>
<evidence type="ECO:0000256" key="3">
    <source>
        <dbReference type="SAM" id="MobiDB-lite"/>
    </source>
</evidence>
<dbReference type="InterPro" id="IPR014762">
    <property type="entry name" value="DNA_mismatch_repair_CS"/>
</dbReference>
<dbReference type="InterPro" id="IPR020568">
    <property type="entry name" value="Ribosomal_Su5_D2-typ_SF"/>
</dbReference>
<dbReference type="SUPFAM" id="SSF55874">
    <property type="entry name" value="ATPase domain of HSP90 chaperone/DNA topoisomerase II/histidine kinase"/>
    <property type="match status" value="1"/>
</dbReference>
<dbReference type="Gene3D" id="3.30.230.10">
    <property type="match status" value="1"/>
</dbReference>
<comment type="caution">
    <text evidence="5">The sequence shown here is derived from an EMBL/GenBank/DDBJ whole genome shotgun (WGS) entry which is preliminary data.</text>
</comment>
<dbReference type="Gene3D" id="3.30.565.10">
    <property type="entry name" value="Histidine kinase-like ATPase, C-terminal domain"/>
    <property type="match status" value="1"/>
</dbReference>
<dbReference type="InterPro" id="IPR002099">
    <property type="entry name" value="MutL/Mlh/PMS"/>
</dbReference>
<dbReference type="Proteomes" id="UP001251528">
    <property type="component" value="Unassembled WGS sequence"/>
</dbReference>
<feature type="region of interest" description="Disordered" evidence="3">
    <location>
        <begin position="699"/>
        <end position="718"/>
    </location>
</feature>
<feature type="domain" description="DNA mismatch repair protein S5" evidence="4">
    <location>
        <begin position="199"/>
        <end position="339"/>
    </location>
</feature>
<dbReference type="Pfam" id="PF01119">
    <property type="entry name" value="DNA_mis_repair"/>
    <property type="match status" value="1"/>
</dbReference>
<reference evidence="5" key="1">
    <citation type="submission" date="2023-06" db="EMBL/GenBank/DDBJ databases">
        <title>Conoideocrella luteorostrata (Hypocreales: Clavicipitaceae), a potential biocontrol fungus for elongate hemlock scale in United States Christmas tree production areas.</title>
        <authorList>
            <person name="Barrett H."/>
            <person name="Lovett B."/>
            <person name="Macias A.M."/>
            <person name="Stajich J.E."/>
            <person name="Kasson M.T."/>
        </authorList>
    </citation>
    <scope>NUCLEOTIDE SEQUENCE</scope>
    <source>
        <strain evidence="5">ARSEF 14590</strain>
    </source>
</reference>
<dbReference type="Pfam" id="PF13589">
    <property type="entry name" value="HATPase_c_3"/>
    <property type="match status" value="1"/>
</dbReference>
<dbReference type="GO" id="GO:0005524">
    <property type="term" value="F:ATP binding"/>
    <property type="evidence" value="ECO:0007669"/>
    <property type="project" value="InterPro"/>
</dbReference>